<sequence>MAQDAPGGVVLHVPLHSQFRYVHEPLPMGDRAIPVLGHEALVGALKERLTYSHGGAFLVTGFRGVGKSTLVLRALAEASVEWGSADVLLVAHLNVARSMTTDQLLFAIVRRIFEALDDRSLLARLPRDVQRSLLLAYTRTSLSFTQTQSESRERGTTLGLAPKHGLTPTMNFQGRRTRSQATEAAFLAYSETDVEHDLVRIIHLLNGSEGRLEPQPPPSRGLFGRRRLSSGARFRVHPVVVLDEVDKLTDNQEAAIAELESLLGRLKNVLTARGAHFIVVAGPDLHDQAIRDVDRGNGVYESVFGWRMYVPCLWEAPQRLVHGLTHVDERRWPPPPLWPPHPTQPPRPDGTTDLNGFPAAPPPFPEDWQLDQFTGYLRFKARGVPRRLLQEFNTLVHWESGKPSLLVRPEDWSRIEFYAQLEAIVAAAMGSDDADRPAAVAIDDDRRRLGGYHVVDWALRSEGRPFTSAEVTGTTGLDPLLRMTLPVVERLLRHLTQAGVLDVVSEPGRPDATRYGGRAETSLAYYKLSDAYKRQLAGFVRSSESERADLGIVAPPSGSGMFDTTLARARSVARPPAPVPGEEPSGPDDWPEPPSSDGTPAIGVLADRYEMRSLLGQGGMGSVYRGRNLLTGQEVAIKCLHRGLLDDEEMLARFRREAEVGQRLNHPHIARTLDALGGPDTEPALIMELIEGPSLRELLDTHGPLPTGLVARIGREIGEALDFVETMGVSRIDLKPSNVLLSPGRGAVIVDLGIARPSATDSTQVTVVGMVIGTPGYMAPEQITGTVTDIRADLYALGILMYECFSGRAPWSAESVPHLLYRILHEELPIDDLPVSARMRALIRRTVDRSPASRPQSPEEFLTDLAETPEAGAEVGPEALEEGEEEGPQPLSDWPDEDATTAIGDL</sequence>
<feature type="compositionally biased region" description="Pro residues" evidence="8">
    <location>
        <begin position="335"/>
        <end position="348"/>
    </location>
</feature>
<keyword evidence="6 7" id="KW-0067">ATP-binding</keyword>
<organism evidence="10 11">
    <name type="scientific">Wenjunlia tyrosinilytica</name>
    <dbReference type="NCBI Taxonomy" id="1544741"/>
    <lineage>
        <taxon>Bacteria</taxon>
        <taxon>Bacillati</taxon>
        <taxon>Actinomycetota</taxon>
        <taxon>Actinomycetes</taxon>
        <taxon>Kitasatosporales</taxon>
        <taxon>Streptomycetaceae</taxon>
        <taxon>Wenjunlia</taxon>
    </lineage>
</organism>
<evidence type="ECO:0000256" key="8">
    <source>
        <dbReference type="SAM" id="MobiDB-lite"/>
    </source>
</evidence>
<dbReference type="InterPro" id="IPR011009">
    <property type="entry name" value="Kinase-like_dom_sf"/>
</dbReference>
<dbReference type="Gene3D" id="3.40.50.300">
    <property type="entry name" value="P-loop containing nucleotide triphosphate hydrolases"/>
    <property type="match status" value="1"/>
</dbReference>
<dbReference type="AlphaFoldDB" id="A0A917ZVX6"/>
<reference evidence="10" key="1">
    <citation type="journal article" date="2014" name="Int. J. Syst. Evol. Microbiol.">
        <title>Complete genome sequence of Corynebacterium casei LMG S-19264T (=DSM 44701T), isolated from a smear-ripened cheese.</title>
        <authorList>
            <consortium name="US DOE Joint Genome Institute (JGI-PGF)"/>
            <person name="Walter F."/>
            <person name="Albersmeier A."/>
            <person name="Kalinowski J."/>
            <person name="Ruckert C."/>
        </authorList>
    </citation>
    <scope>NUCLEOTIDE SEQUENCE</scope>
    <source>
        <strain evidence="10">CGMCC 4.7201</strain>
    </source>
</reference>
<dbReference type="InterPro" id="IPR027417">
    <property type="entry name" value="P-loop_NTPase"/>
</dbReference>
<evidence type="ECO:0000256" key="2">
    <source>
        <dbReference type="ARBA" id="ARBA00022527"/>
    </source>
</evidence>
<name>A0A917ZVX6_9ACTN</name>
<feature type="domain" description="Protein kinase" evidence="9">
    <location>
        <begin position="609"/>
        <end position="866"/>
    </location>
</feature>
<gene>
    <name evidence="10" type="ORF">GCM10012280_54100</name>
</gene>
<keyword evidence="5" id="KW-0418">Kinase</keyword>
<dbReference type="EC" id="2.7.11.1" evidence="1"/>
<dbReference type="Gene3D" id="1.10.510.10">
    <property type="entry name" value="Transferase(Phosphotransferase) domain 1"/>
    <property type="match status" value="1"/>
</dbReference>
<reference evidence="10" key="2">
    <citation type="submission" date="2020-09" db="EMBL/GenBank/DDBJ databases">
        <authorList>
            <person name="Sun Q."/>
            <person name="Zhou Y."/>
        </authorList>
    </citation>
    <scope>NUCLEOTIDE SEQUENCE</scope>
    <source>
        <strain evidence="10">CGMCC 4.7201</strain>
    </source>
</reference>
<evidence type="ECO:0000256" key="7">
    <source>
        <dbReference type="PROSITE-ProRule" id="PRU10141"/>
    </source>
</evidence>
<dbReference type="Pfam" id="PF13191">
    <property type="entry name" value="AAA_16"/>
    <property type="match status" value="1"/>
</dbReference>
<dbReference type="PANTHER" id="PTHR43289:SF6">
    <property type="entry name" value="SERINE_THREONINE-PROTEIN KINASE NEKL-3"/>
    <property type="match status" value="1"/>
</dbReference>
<dbReference type="RefSeq" id="WP_189134424.1">
    <property type="nucleotide sequence ID" value="NZ_BMMS01000027.1"/>
</dbReference>
<feature type="region of interest" description="Disordered" evidence="8">
    <location>
        <begin position="571"/>
        <end position="602"/>
    </location>
</feature>
<feature type="compositionally biased region" description="Low complexity" evidence="8">
    <location>
        <begin position="866"/>
        <end position="878"/>
    </location>
</feature>
<dbReference type="SUPFAM" id="SSF56112">
    <property type="entry name" value="Protein kinase-like (PK-like)"/>
    <property type="match status" value="1"/>
</dbReference>
<dbReference type="InterPro" id="IPR000719">
    <property type="entry name" value="Prot_kinase_dom"/>
</dbReference>
<dbReference type="PROSITE" id="PS00107">
    <property type="entry name" value="PROTEIN_KINASE_ATP"/>
    <property type="match status" value="1"/>
</dbReference>
<feature type="region of interest" description="Disordered" evidence="8">
    <location>
        <begin position="847"/>
        <end position="906"/>
    </location>
</feature>
<keyword evidence="4 7" id="KW-0547">Nucleotide-binding</keyword>
<dbReference type="GO" id="GO:0005524">
    <property type="term" value="F:ATP binding"/>
    <property type="evidence" value="ECO:0007669"/>
    <property type="project" value="UniProtKB-UniRule"/>
</dbReference>
<dbReference type="SMART" id="SM00220">
    <property type="entry name" value="S_TKc"/>
    <property type="match status" value="1"/>
</dbReference>
<dbReference type="CDD" id="cd14014">
    <property type="entry name" value="STKc_PknB_like"/>
    <property type="match status" value="1"/>
</dbReference>
<accession>A0A917ZVX6</accession>
<keyword evidence="2" id="KW-0723">Serine/threonine-protein kinase</keyword>
<comment type="caution">
    <text evidence="10">The sequence shown here is derived from an EMBL/GenBank/DDBJ whole genome shotgun (WGS) entry which is preliminary data.</text>
</comment>
<dbReference type="PROSITE" id="PS50011">
    <property type="entry name" value="PROTEIN_KINASE_DOM"/>
    <property type="match status" value="1"/>
</dbReference>
<dbReference type="SUPFAM" id="SSF52540">
    <property type="entry name" value="P-loop containing nucleoside triphosphate hydrolases"/>
    <property type="match status" value="1"/>
</dbReference>
<evidence type="ECO:0000259" key="9">
    <source>
        <dbReference type="PROSITE" id="PS50011"/>
    </source>
</evidence>
<evidence type="ECO:0000313" key="11">
    <source>
        <dbReference type="Proteomes" id="UP000641932"/>
    </source>
</evidence>
<dbReference type="Proteomes" id="UP000641932">
    <property type="component" value="Unassembled WGS sequence"/>
</dbReference>
<evidence type="ECO:0000256" key="3">
    <source>
        <dbReference type="ARBA" id="ARBA00022679"/>
    </source>
</evidence>
<dbReference type="Pfam" id="PF00069">
    <property type="entry name" value="Pkinase"/>
    <property type="match status" value="1"/>
</dbReference>
<evidence type="ECO:0000256" key="1">
    <source>
        <dbReference type="ARBA" id="ARBA00012513"/>
    </source>
</evidence>
<feature type="region of interest" description="Disordered" evidence="8">
    <location>
        <begin position="335"/>
        <end position="361"/>
    </location>
</feature>
<dbReference type="EMBL" id="BMMS01000027">
    <property type="protein sequence ID" value="GGO95880.1"/>
    <property type="molecule type" value="Genomic_DNA"/>
</dbReference>
<dbReference type="Gene3D" id="3.30.200.20">
    <property type="entry name" value="Phosphorylase Kinase, domain 1"/>
    <property type="match status" value="1"/>
</dbReference>
<proteinExistence type="predicted"/>
<evidence type="ECO:0000256" key="4">
    <source>
        <dbReference type="ARBA" id="ARBA00022741"/>
    </source>
</evidence>
<dbReference type="GO" id="GO:0004674">
    <property type="term" value="F:protein serine/threonine kinase activity"/>
    <property type="evidence" value="ECO:0007669"/>
    <property type="project" value="UniProtKB-KW"/>
</dbReference>
<keyword evidence="3" id="KW-0808">Transferase</keyword>
<dbReference type="PANTHER" id="PTHR43289">
    <property type="entry name" value="MITOGEN-ACTIVATED PROTEIN KINASE KINASE KINASE 20-RELATED"/>
    <property type="match status" value="1"/>
</dbReference>
<dbReference type="InterPro" id="IPR017441">
    <property type="entry name" value="Protein_kinase_ATP_BS"/>
</dbReference>
<evidence type="ECO:0000313" key="10">
    <source>
        <dbReference type="EMBL" id="GGO95880.1"/>
    </source>
</evidence>
<dbReference type="InterPro" id="IPR041664">
    <property type="entry name" value="AAA_16"/>
</dbReference>
<feature type="region of interest" description="Disordered" evidence="8">
    <location>
        <begin position="146"/>
        <end position="171"/>
    </location>
</feature>
<feature type="binding site" evidence="7">
    <location>
        <position position="638"/>
    </location>
    <ligand>
        <name>ATP</name>
        <dbReference type="ChEBI" id="CHEBI:30616"/>
    </ligand>
</feature>
<protein>
    <recommendedName>
        <fullName evidence="1">non-specific serine/threonine protein kinase</fullName>
        <ecNumber evidence="1">2.7.11.1</ecNumber>
    </recommendedName>
</protein>
<evidence type="ECO:0000256" key="6">
    <source>
        <dbReference type="ARBA" id="ARBA00022840"/>
    </source>
</evidence>
<keyword evidence="11" id="KW-1185">Reference proteome</keyword>
<evidence type="ECO:0000256" key="5">
    <source>
        <dbReference type="ARBA" id="ARBA00022777"/>
    </source>
</evidence>